<evidence type="ECO:0000256" key="1">
    <source>
        <dbReference type="SAM" id="MobiDB-lite"/>
    </source>
</evidence>
<dbReference type="OrthoDB" id="3918601at2759"/>
<sequence length="181" mass="20571">MGDGSASKSGSGTGQRAGHSWGHSRVERVDSQTNLCDNVIVQSIDYEVHYEATGTPRVSSTIHDLESIRGEIHPVHGGATVVEWMICHRTLGPSDQIRWVPAEWRFWVSILTIIEDTRRELCAYRGSMDHATSHLEDPRNLRARRVVREFRFGPIKPDRFRDWFQVSGSALVPVPWKPNWA</sequence>
<reference evidence="2" key="2">
    <citation type="journal article" date="2023" name="IMA Fungus">
        <title>Comparative genomic study of the Penicillium genus elucidates a diverse pangenome and 15 lateral gene transfer events.</title>
        <authorList>
            <person name="Petersen C."/>
            <person name="Sorensen T."/>
            <person name="Nielsen M.R."/>
            <person name="Sondergaard T.E."/>
            <person name="Sorensen J.L."/>
            <person name="Fitzpatrick D.A."/>
            <person name="Frisvad J.C."/>
            <person name="Nielsen K.L."/>
        </authorList>
    </citation>
    <scope>NUCLEOTIDE SEQUENCE</scope>
    <source>
        <strain evidence="2">IBT 21917</strain>
    </source>
</reference>
<dbReference type="AlphaFoldDB" id="A0A9W9LKU7"/>
<feature type="region of interest" description="Disordered" evidence="1">
    <location>
        <begin position="1"/>
        <end position="24"/>
    </location>
</feature>
<feature type="compositionally biased region" description="Polar residues" evidence="1">
    <location>
        <begin position="1"/>
        <end position="10"/>
    </location>
</feature>
<keyword evidence="3" id="KW-1185">Reference proteome</keyword>
<reference evidence="2" key="1">
    <citation type="submission" date="2022-11" db="EMBL/GenBank/DDBJ databases">
        <authorList>
            <person name="Petersen C."/>
        </authorList>
    </citation>
    <scope>NUCLEOTIDE SEQUENCE</scope>
    <source>
        <strain evidence="2">IBT 21917</strain>
    </source>
</reference>
<name>A0A9W9LKU7_9EURO</name>
<evidence type="ECO:0000313" key="2">
    <source>
        <dbReference type="EMBL" id="KAJ5161194.1"/>
    </source>
</evidence>
<accession>A0A9W9LKU7</accession>
<dbReference type="Proteomes" id="UP001146351">
    <property type="component" value="Unassembled WGS sequence"/>
</dbReference>
<protein>
    <submittedName>
        <fullName evidence="2">Uncharacterized protein</fullName>
    </submittedName>
</protein>
<dbReference type="EMBL" id="JAPQKO010000005">
    <property type="protein sequence ID" value="KAJ5161194.1"/>
    <property type="molecule type" value="Genomic_DNA"/>
</dbReference>
<organism evidence="2 3">
    <name type="scientific">Penicillium capsulatum</name>
    <dbReference type="NCBI Taxonomy" id="69766"/>
    <lineage>
        <taxon>Eukaryota</taxon>
        <taxon>Fungi</taxon>
        <taxon>Dikarya</taxon>
        <taxon>Ascomycota</taxon>
        <taxon>Pezizomycotina</taxon>
        <taxon>Eurotiomycetes</taxon>
        <taxon>Eurotiomycetidae</taxon>
        <taxon>Eurotiales</taxon>
        <taxon>Aspergillaceae</taxon>
        <taxon>Penicillium</taxon>
    </lineage>
</organism>
<gene>
    <name evidence="2" type="ORF">N7492_006586</name>
</gene>
<comment type="caution">
    <text evidence="2">The sequence shown here is derived from an EMBL/GenBank/DDBJ whole genome shotgun (WGS) entry which is preliminary data.</text>
</comment>
<proteinExistence type="predicted"/>
<evidence type="ECO:0000313" key="3">
    <source>
        <dbReference type="Proteomes" id="UP001146351"/>
    </source>
</evidence>